<organism evidence="2 3">
    <name type="scientific">Algivirga pacifica</name>
    <dbReference type="NCBI Taxonomy" id="1162670"/>
    <lineage>
        <taxon>Bacteria</taxon>
        <taxon>Pseudomonadati</taxon>
        <taxon>Bacteroidota</taxon>
        <taxon>Cytophagia</taxon>
        <taxon>Cytophagales</taxon>
        <taxon>Flammeovirgaceae</taxon>
        <taxon>Algivirga</taxon>
    </lineage>
</organism>
<dbReference type="InterPro" id="IPR001437">
    <property type="entry name" value="Tscrpt_elong_fac_GreA/B_C"/>
</dbReference>
<keyword evidence="2" id="KW-0251">Elongation factor</keyword>
<accession>A0ABP9D4Q5</accession>
<dbReference type="Gene3D" id="3.10.50.30">
    <property type="entry name" value="Transcription elongation factor, GreA/GreB, C-terminal domain"/>
    <property type="match status" value="1"/>
</dbReference>
<dbReference type="InterPro" id="IPR023459">
    <property type="entry name" value="Tscrpt_elong_fac_GreA/B_fam"/>
</dbReference>
<proteinExistence type="predicted"/>
<dbReference type="Proteomes" id="UP001500298">
    <property type="component" value="Unassembled WGS sequence"/>
</dbReference>
<dbReference type="SUPFAM" id="SSF54534">
    <property type="entry name" value="FKBP-like"/>
    <property type="match status" value="1"/>
</dbReference>
<dbReference type="RefSeq" id="WP_345370269.1">
    <property type="nucleotide sequence ID" value="NZ_BAABJX010000021.1"/>
</dbReference>
<dbReference type="PIRSF" id="PIRSF006092">
    <property type="entry name" value="GreA_GreB"/>
    <property type="match status" value="1"/>
</dbReference>
<keyword evidence="3" id="KW-1185">Reference proteome</keyword>
<evidence type="ECO:0000313" key="3">
    <source>
        <dbReference type="Proteomes" id="UP001500298"/>
    </source>
</evidence>
<gene>
    <name evidence="2" type="primary">greA_1</name>
    <name evidence="2" type="ORF">GCM10023331_13110</name>
</gene>
<sequence>MTAKRFYITPEGKKMMEEKLENMAIRIKEIQEEKAVAYVISGDGWHDNPGFNQLEQMEHRAVEEMVKLKQHMNAAVVWEVTDERKQQVQIGSTVTYTQTPIHGGKAQKMIWTIVGHGESNVRQKKISYDSPLGKALMDKRIGEKAMLKIPMGEFELEVVSLS</sequence>
<reference evidence="3" key="1">
    <citation type="journal article" date="2019" name="Int. J. Syst. Evol. Microbiol.">
        <title>The Global Catalogue of Microorganisms (GCM) 10K type strain sequencing project: providing services to taxonomists for standard genome sequencing and annotation.</title>
        <authorList>
            <consortium name="The Broad Institute Genomics Platform"/>
            <consortium name="The Broad Institute Genome Sequencing Center for Infectious Disease"/>
            <person name="Wu L."/>
            <person name="Ma J."/>
        </authorList>
    </citation>
    <scope>NUCLEOTIDE SEQUENCE [LARGE SCALE GENOMIC DNA]</scope>
    <source>
        <strain evidence="3">JCM 18326</strain>
    </source>
</reference>
<evidence type="ECO:0000259" key="1">
    <source>
        <dbReference type="Pfam" id="PF01272"/>
    </source>
</evidence>
<protein>
    <submittedName>
        <fullName evidence="2">Transcription elongation factor GreA</fullName>
    </submittedName>
</protein>
<keyword evidence="2" id="KW-0648">Protein biosynthesis</keyword>
<name>A0ABP9D4Q5_9BACT</name>
<dbReference type="Pfam" id="PF01272">
    <property type="entry name" value="GreA_GreB"/>
    <property type="match status" value="1"/>
</dbReference>
<comment type="caution">
    <text evidence="2">The sequence shown here is derived from an EMBL/GenBank/DDBJ whole genome shotgun (WGS) entry which is preliminary data.</text>
</comment>
<feature type="domain" description="Transcription elongation factor GreA/GreB C-terminal" evidence="1">
    <location>
        <begin position="85"/>
        <end position="161"/>
    </location>
</feature>
<dbReference type="InterPro" id="IPR036953">
    <property type="entry name" value="GreA/GreB_C_sf"/>
</dbReference>
<dbReference type="EMBL" id="BAABJX010000021">
    <property type="protein sequence ID" value="GAA4829357.1"/>
    <property type="molecule type" value="Genomic_DNA"/>
</dbReference>
<evidence type="ECO:0000313" key="2">
    <source>
        <dbReference type="EMBL" id="GAA4829357.1"/>
    </source>
</evidence>
<dbReference type="PANTHER" id="PTHR30437:SF4">
    <property type="entry name" value="TRANSCRIPTION ELONGATION FACTOR GREA"/>
    <property type="match status" value="1"/>
</dbReference>
<dbReference type="PANTHER" id="PTHR30437">
    <property type="entry name" value="TRANSCRIPTION ELONGATION FACTOR GREA"/>
    <property type="match status" value="1"/>
</dbReference>
<dbReference type="GO" id="GO:0003746">
    <property type="term" value="F:translation elongation factor activity"/>
    <property type="evidence" value="ECO:0007669"/>
    <property type="project" value="UniProtKB-KW"/>
</dbReference>